<name>A0A162J046_9FUSO</name>
<evidence type="ECO:0000313" key="1">
    <source>
        <dbReference type="EMBL" id="KYL04793.1"/>
    </source>
</evidence>
<keyword evidence="1" id="KW-0255">Endonuclease</keyword>
<keyword evidence="1" id="KW-0378">Hydrolase</keyword>
<organism evidence="1 2">
    <name type="scientific">Fusobacterium necrophorum subsp. funduliforme</name>
    <dbReference type="NCBI Taxonomy" id="143387"/>
    <lineage>
        <taxon>Bacteria</taxon>
        <taxon>Fusobacteriati</taxon>
        <taxon>Fusobacteriota</taxon>
        <taxon>Fusobacteriia</taxon>
        <taxon>Fusobacteriales</taxon>
        <taxon>Fusobacteriaceae</taxon>
        <taxon>Fusobacterium</taxon>
    </lineage>
</organism>
<dbReference type="GO" id="GO:0004519">
    <property type="term" value="F:endonuclease activity"/>
    <property type="evidence" value="ECO:0007669"/>
    <property type="project" value="UniProtKB-KW"/>
</dbReference>
<comment type="caution">
    <text evidence="1">The sequence shown here is derived from an EMBL/GenBank/DDBJ whole genome shotgun (WGS) entry which is preliminary data.</text>
</comment>
<dbReference type="KEGG" id="fnf:BSQ88_07870"/>
<protein>
    <submittedName>
        <fullName evidence="1">Endonuclease</fullName>
    </submittedName>
</protein>
<proteinExistence type="predicted"/>
<keyword evidence="1" id="KW-0540">Nuclease</keyword>
<dbReference type="Proteomes" id="UP000075816">
    <property type="component" value="Unassembled WGS sequence"/>
</dbReference>
<accession>A0A162J046</accession>
<reference evidence="1 2" key="1">
    <citation type="submission" date="2016-03" db="EMBL/GenBank/DDBJ databases">
        <title>Comparative genomics of human isolates of Fusobacterium necrophorum.</title>
        <authorList>
            <person name="Jensen A."/>
            <person name="Bank S."/>
            <person name="Andersen P.S."/>
            <person name="Kristensen L.H."/>
            <person name="Prag J."/>
        </authorList>
    </citation>
    <scope>NUCLEOTIDE SEQUENCE [LARGE SCALE GENOMIC DNA]</scope>
    <source>
        <strain evidence="1 2">LS_1264</strain>
    </source>
</reference>
<evidence type="ECO:0000313" key="2">
    <source>
        <dbReference type="Proteomes" id="UP000075816"/>
    </source>
</evidence>
<dbReference type="AlphaFoldDB" id="A0A162J046"/>
<gene>
    <name evidence="1" type="ORF">A2J07_10390</name>
</gene>
<sequence>MLYKICGRCGKKIKQREQCKCKKSRHRVYDREHRDKERADFYHSKAWKDLTKLCKLKANGLDLYELEINYRVVKGTLSHHIEELQDNRDRALDISNLIWISDKTHALIHKEYNKDEQSKRKMQRLLFSIIKKYL</sequence>
<dbReference type="EMBL" id="LVEA01000029">
    <property type="protein sequence ID" value="KYL04793.1"/>
    <property type="molecule type" value="Genomic_DNA"/>
</dbReference>
<dbReference type="RefSeq" id="WP_035907649.1">
    <property type="nucleotide sequence ID" value="NZ_CAXOUM010000007.1"/>
</dbReference>